<keyword evidence="9" id="KW-1185">Reference proteome</keyword>
<evidence type="ECO:0000313" key="9">
    <source>
        <dbReference type="Proteomes" id="UP000001505"/>
    </source>
</evidence>
<feature type="transmembrane region" description="Helical" evidence="7">
    <location>
        <begin position="156"/>
        <end position="181"/>
    </location>
</feature>
<dbReference type="KEGG" id="wch:wcw_1220"/>
<feature type="transmembrane region" description="Helical" evidence="7">
    <location>
        <begin position="56"/>
        <end position="79"/>
    </location>
</feature>
<feature type="transmembrane region" description="Helical" evidence="7">
    <location>
        <begin position="85"/>
        <end position="109"/>
    </location>
</feature>
<keyword evidence="4 7" id="KW-0812">Transmembrane</keyword>
<gene>
    <name evidence="8" type="ordered locus">wcw_1220</name>
</gene>
<sequence>MHNLGKFDHGFRLNILVNTLAALGDYFRLIALVIWEAFKNPPQAKLIRNQMYEIGVLSLPVVAITGFSTGMVLAAQSFFQLADKGLASATGLMVAKAMMVELGPVLTAFMVTGRVGASMCAELGTMKVTEQIDALKSMTVNPLGYLIAPRFIAGTLMLPLLTVFSTVMGIGGGYMIAVWFYKMPSNTFLDPLPINITNFDFFSGLVKAISFGIVIVTISCYKGMTTRGGAAGVGRATTNSVVICYSVILIGNFLLTVALNESNQFLTTLFEEVF</sequence>
<dbReference type="HOGENOM" id="CLU_045686_1_1_0"/>
<keyword evidence="3" id="KW-0813">Transport</keyword>
<dbReference type="GO" id="GO:0005548">
    <property type="term" value="F:phospholipid transporter activity"/>
    <property type="evidence" value="ECO:0007669"/>
    <property type="project" value="TreeGrafter"/>
</dbReference>
<dbReference type="InterPro" id="IPR030802">
    <property type="entry name" value="Permease_MalE"/>
</dbReference>
<dbReference type="Pfam" id="PF02405">
    <property type="entry name" value="MlaE"/>
    <property type="match status" value="1"/>
</dbReference>
<dbReference type="PANTHER" id="PTHR30188:SF4">
    <property type="entry name" value="PROTEIN TRIGALACTOSYLDIACYLGLYCEROL 1, CHLOROPLASTIC"/>
    <property type="match status" value="1"/>
</dbReference>
<dbReference type="NCBIfam" id="TIGR00056">
    <property type="entry name" value="MlaE family lipid ABC transporter permease subunit"/>
    <property type="match status" value="1"/>
</dbReference>
<name>D6YWR6_WADCW</name>
<evidence type="ECO:0000256" key="7">
    <source>
        <dbReference type="RuleBase" id="RU362044"/>
    </source>
</evidence>
<evidence type="ECO:0000256" key="5">
    <source>
        <dbReference type="ARBA" id="ARBA00022989"/>
    </source>
</evidence>
<dbReference type="InterPro" id="IPR003453">
    <property type="entry name" value="ABC_MlaE_roteobac"/>
</dbReference>
<evidence type="ECO:0000313" key="8">
    <source>
        <dbReference type="EMBL" id="ADI38577.1"/>
    </source>
</evidence>
<dbReference type="eggNOG" id="COG0767">
    <property type="taxonomic scope" value="Bacteria"/>
</dbReference>
<dbReference type="STRING" id="716544.wcw_1220"/>
<evidence type="ECO:0000256" key="4">
    <source>
        <dbReference type="ARBA" id="ARBA00022692"/>
    </source>
</evidence>
<dbReference type="OrthoDB" id="9810518at2"/>
<accession>D6YWR6</accession>
<comment type="similarity">
    <text evidence="2 7">Belongs to the MlaE permease family.</text>
</comment>
<keyword evidence="5 7" id="KW-1133">Transmembrane helix</keyword>
<dbReference type="AlphaFoldDB" id="D6YWR6"/>
<evidence type="ECO:0000256" key="1">
    <source>
        <dbReference type="ARBA" id="ARBA00004141"/>
    </source>
</evidence>
<feature type="transmembrane region" description="Helical" evidence="7">
    <location>
        <begin position="201"/>
        <end position="221"/>
    </location>
</feature>
<comment type="subcellular location">
    <subcellularLocation>
        <location evidence="1">Membrane</location>
        <topology evidence="1">Multi-pass membrane protein</topology>
    </subcellularLocation>
</comment>
<dbReference type="Proteomes" id="UP000001505">
    <property type="component" value="Chromosome"/>
</dbReference>
<keyword evidence="6 7" id="KW-0472">Membrane</keyword>
<protein>
    <submittedName>
        <fullName evidence="8">Putative permease component of ABC transporter</fullName>
    </submittedName>
</protein>
<feature type="transmembrane region" description="Helical" evidence="7">
    <location>
        <begin position="15"/>
        <end position="35"/>
    </location>
</feature>
<feature type="transmembrane region" description="Helical" evidence="7">
    <location>
        <begin position="242"/>
        <end position="259"/>
    </location>
</feature>
<organism evidence="8 9">
    <name type="scientific">Waddlia chondrophila (strain ATCC VR-1470 / WSU 86-1044)</name>
    <dbReference type="NCBI Taxonomy" id="716544"/>
    <lineage>
        <taxon>Bacteria</taxon>
        <taxon>Pseudomonadati</taxon>
        <taxon>Chlamydiota</taxon>
        <taxon>Chlamydiia</taxon>
        <taxon>Parachlamydiales</taxon>
        <taxon>Waddliaceae</taxon>
        <taxon>Waddlia</taxon>
    </lineage>
</organism>
<reference evidence="8 9" key="1">
    <citation type="journal article" date="2010" name="PLoS ONE">
        <title>The Waddlia genome: a window into chlamydial biology.</title>
        <authorList>
            <person name="Bertelli C."/>
            <person name="Collyn F."/>
            <person name="Croxatto A."/>
            <person name="Ruckert C."/>
            <person name="Polkinghorne A."/>
            <person name="Kebbi-Beghdadi C."/>
            <person name="Goesmann A."/>
            <person name="Vaughan L."/>
            <person name="Greub G."/>
        </authorList>
    </citation>
    <scope>NUCLEOTIDE SEQUENCE [LARGE SCALE GENOMIC DNA]</scope>
    <source>
        <strain evidence="9">ATCC VR-1470 / WSU 86-1044</strain>
    </source>
</reference>
<evidence type="ECO:0000256" key="2">
    <source>
        <dbReference type="ARBA" id="ARBA00007556"/>
    </source>
</evidence>
<evidence type="ECO:0000256" key="3">
    <source>
        <dbReference type="ARBA" id="ARBA00022448"/>
    </source>
</evidence>
<evidence type="ECO:0000256" key="6">
    <source>
        <dbReference type="ARBA" id="ARBA00023136"/>
    </source>
</evidence>
<dbReference type="PANTHER" id="PTHR30188">
    <property type="entry name" value="ABC TRANSPORTER PERMEASE PROTEIN-RELATED"/>
    <property type="match status" value="1"/>
</dbReference>
<dbReference type="EMBL" id="CP001928">
    <property type="protein sequence ID" value="ADI38577.1"/>
    <property type="molecule type" value="Genomic_DNA"/>
</dbReference>
<dbReference type="GO" id="GO:0043190">
    <property type="term" value="C:ATP-binding cassette (ABC) transporter complex"/>
    <property type="evidence" value="ECO:0007669"/>
    <property type="project" value="InterPro"/>
</dbReference>
<proteinExistence type="inferred from homology"/>